<dbReference type="EMBL" id="JAFKCS010000067">
    <property type="protein sequence ID" value="MBN7822434.1"/>
    <property type="molecule type" value="Genomic_DNA"/>
</dbReference>
<organism evidence="1 2">
    <name type="scientific">Bowmanella yangjiangensis</name>
    <dbReference type="NCBI Taxonomy" id="2811230"/>
    <lineage>
        <taxon>Bacteria</taxon>
        <taxon>Pseudomonadati</taxon>
        <taxon>Pseudomonadota</taxon>
        <taxon>Gammaproteobacteria</taxon>
        <taxon>Alteromonadales</taxon>
        <taxon>Alteromonadaceae</taxon>
        <taxon>Bowmanella</taxon>
    </lineage>
</organism>
<dbReference type="Proteomes" id="UP000663992">
    <property type="component" value="Unassembled WGS sequence"/>
</dbReference>
<proteinExistence type="predicted"/>
<reference evidence="1 2" key="1">
    <citation type="submission" date="2021-03" db="EMBL/GenBank/DDBJ databases">
        <title>novel species isolated from a fishpond in China.</title>
        <authorList>
            <person name="Lu H."/>
            <person name="Cai Z."/>
        </authorList>
    </citation>
    <scope>NUCLEOTIDE SEQUENCE [LARGE SCALE GENOMIC DNA]</scope>
    <source>
        <strain evidence="1 2">Y57</strain>
    </source>
</reference>
<gene>
    <name evidence="1" type="ORF">J0A65_21405</name>
</gene>
<dbReference type="RefSeq" id="WP_206596361.1">
    <property type="nucleotide sequence ID" value="NZ_JAFKCS010000067.1"/>
</dbReference>
<evidence type="ECO:0000313" key="1">
    <source>
        <dbReference type="EMBL" id="MBN7822434.1"/>
    </source>
</evidence>
<evidence type="ECO:0000313" key="2">
    <source>
        <dbReference type="Proteomes" id="UP000663992"/>
    </source>
</evidence>
<evidence type="ECO:0008006" key="3">
    <source>
        <dbReference type="Google" id="ProtNLM"/>
    </source>
</evidence>
<sequence>MNDRELLEMAAKAYGIEGLDYRQGSDAFYYDDVEVGRDQWCPQDNCRQSLGMAAKFRMEIDHNHPADQVLWVSVRAQGERFCAVEEFDQEDQRLSATCLAITRAAAEIGKAM</sequence>
<comment type="caution">
    <text evidence="1">The sequence shown here is derived from an EMBL/GenBank/DDBJ whole genome shotgun (WGS) entry which is preliminary data.</text>
</comment>
<accession>A0ABS3D0W7</accession>
<protein>
    <recommendedName>
        <fullName evidence="3">Phage ABA sandwich domain-containing protein</fullName>
    </recommendedName>
</protein>
<name>A0ABS3D0W7_9ALTE</name>
<keyword evidence="2" id="KW-1185">Reference proteome</keyword>